<gene>
    <name evidence="2" type="ORF">SAMN02745912_00170</name>
</gene>
<dbReference type="InterPro" id="IPR029044">
    <property type="entry name" value="Nucleotide-diphossugar_trans"/>
</dbReference>
<dbReference type="PANTHER" id="PTHR22916:SF3">
    <property type="entry name" value="UDP-GLCNAC:BETAGAL BETA-1,3-N-ACETYLGLUCOSAMINYLTRANSFERASE-LIKE PROTEIN 1"/>
    <property type="match status" value="1"/>
</dbReference>
<keyword evidence="3" id="KW-1185">Reference proteome</keyword>
<dbReference type="STRING" id="1121301.SAMN02745912_00170"/>
<organism evidence="2 3">
    <name type="scientific">Paramaledivibacter caminithermalis (strain DSM 15212 / CIP 107654 / DViRD3)</name>
    <name type="common">Clostridium caminithermale</name>
    <dbReference type="NCBI Taxonomy" id="1121301"/>
    <lineage>
        <taxon>Bacteria</taxon>
        <taxon>Bacillati</taxon>
        <taxon>Bacillota</taxon>
        <taxon>Clostridia</taxon>
        <taxon>Peptostreptococcales</taxon>
        <taxon>Caminicellaceae</taxon>
        <taxon>Paramaledivibacter</taxon>
    </lineage>
</organism>
<evidence type="ECO:0000313" key="2">
    <source>
        <dbReference type="EMBL" id="SHJ50556.1"/>
    </source>
</evidence>
<dbReference type="GO" id="GO:0016758">
    <property type="term" value="F:hexosyltransferase activity"/>
    <property type="evidence" value="ECO:0007669"/>
    <property type="project" value="UniProtKB-ARBA"/>
</dbReference>
<sequence>MFIIKVSVIIPTYNYGEFISDSIESVINQTYKDFEVIVVDDGSTDNTTDIIKKYKNRISYFYKENGGPSSARNYGIKNSKGEYICFLDADDIFLPKKLEFQVAYMETNKNDGIGLLYSDYYCASRELKIIDYYESIGFQRQKEAVMYLLNYNYINTSTVMIPRACVDEVGFFNENYRYLEDYDFWLRLGCNYKFAYINKPLVKTRSHYKNLRNKIDNREMINNAKKIKEEVIKRFSF</sequence>
<evidence type="ECO:0000313" key="3">
    <source>
        <dbReference type="Proteomes" id="UP000184465"/>
    </source>
</evidence>
<proteinExistence type="predicted"/>
<dbReference type="SUPFAM" id="SSF53448">
    <property type="entry name" value="Nucleotide-diphospho-sugar transferases"/>
    <property type="match status" value="1"/>
</dbReference>
<feature type="domain" description="Glycosyltransferase 2-like" evidence="1">
    <location>
        <begin position="7"/>
        <end position="130"/>
    </location>
</feature>
<dbReference type="InterPro" id="IPR001173">
    <property type="entry name" value="Glyco_trans_2-like"/>
</dbReference>
<dbReference type="Gene3D" id="3.90.550.10">
    <property type="entry name" value="Spore Coat Polysaccharide Biosynthesis Protein SpsA, Chain A"/>
    <property type="match status" value="1"/>
</dbReference>
<accession>A0A1M6JV50</accession>
<reference evidence="2 3" key="1">
    <citation type="submission" date="2016-11" db="EMBL/GenBank/DDBJ databases">
        <authorList>
            <person name="Jaros S."/>
            <person name="Januszkiewicz K."/>
            <person name="Wedrychowicz H."/>
        </authorList>
    </citation>
    <scope>NUCLEOTIDE SEQUENCE [LARGE SCALE GENOMIC DNA]</scope>
    <source>
        <strain evidence="2 3">DSM 15212</strain>
    </source>
</reference>
<protein>
    <submittedName>
        <fullName evidence="2">Glycosyl transferase family 2</fullName>
    </submittedName>
</protein>
<name>A0A1M6JV50_PARC5</name>
<dbReference type="PANTHER" id="PTHR22916">
    <property type="entry name" value="GLYCOSYLTRANSFERASE"/>
    <property type="match status" value="1"/>
</dbReference>
<dbReference type="RefSeq" id="WP_073146474.1">
    <property type="nucleotide sequence ID" value="NZ_FRAG01000001.1"/>
</dbReference>
<dbReference type="AlphaFoldDB" id="A0A1M6JV50"/>
<dbReference type="EMBL" id="FRAG01000001">
    <property type="protein sequence ID" value="SHJ50556.1"/>
    <property type="molecule type" value="Genomic_DNA"/>
</dbReference>
<dbReference type="Pfam" id="PF00535">
    <property type="entry name" value="Glycos_transf_2"/>
    <property type="match status" value="1"/>
</dbReference>
<keyword evidence="2" id="KW-0808">Transferase</keyword>
<dbReference type="Proteomes" id="UP000184465">
    <property type="component" value="Unassembled WGS sequence"/>
</dbReference>
<evidence type="ECO:0000259" key="1">
    <source>
        <dbReference type="Pfam" id="PF00535"/>
    </source>
</evidence>